<evidence type="ECO:0000256" key="1">
    <source>
        <dbReference type="ARBA" id="ARBA00022450"/>
    </source>
</evidence>
<dbReference type="Pfam" id="PF13193">
    <property type="entry name" value="AMP-binding_C"/>
    <property type="match status" value="1"/>
</dbReference>
<dbReference type="OrthoDB" id="416786at2759"/>
<dbReference type="GO" id="GO:0031169">
    <property type="term" value="P:ferrichrome biosynthetic process"/>
    <property type="evidence" value="ECO:0007669"/>
    <property type="project" value="UniProtKB-ARBA"/>
</dbReference>
<evidence type="ECO:0000256" key="2">
    <source>
        <dbReference type="ARBA" id="ARBA00022553"/>
    </source>
</evidence>
<dbReference type="FunFam" id="3.40.50.12780:FF:000024">
    <property type="entry name" value="Nonribosomal siderophore peptide synthase SidC"/>
    <property type="match status" value="1"/>
</dbReference>
<evidence type="ECO:0000313" key="5">
    <source>
        <dbReference type="EMBL" id="ODV90028.1"/>
    </source>
</evidence>
<keyword evidence="2" id="KW-0597">Phosphoprotein</keyword>
<dbReference type="SUPFAM" id="SSF52777">
    <property type="entry name" value="CoA-dependent acyltransferases"/>
    <property type="match status" value="12"/>
</dbReference>
<dbReference type="GO" id="GO:0031177">
    <property type="term" value="F:phosphopantetheine binding"/>
    <property type="evidence" value="ECO:0007669"/>
    <property type="project" value="InterPro"/>
</dbReference>
<dbReference type="Pfam" id="PF00501">
    <property type="entry name" value="AMP-binding"/>
    <property type="match status" value="2"/>
</dbReference>
<keyword evidence="6" id="KW-1185">Reference proteome</keyword>
<dbReference type="InterPro" id="IPR036736">
    <property type="entry name" value="ACP-like_sf"/>
</dbReference>
<dbReference type="SUPFAM" id="SSF47336">
    <property type="entry name" value="ACP-like"/>
    <property type="match status" value="3"/>
</dbReference>
<dbReference type="PROSITE" id="PS00012">
    <property type="entry name" value="PHOSPHOPANTETHEINE"/>
    <property type="match status" value="3"/>
</dbReference>
<feature type="domain" description="Carrier" evidence="4">
    <location>
        <begin position="3336"/>
        <end position="3412"/>
    </location>
</feature>
<dbReference type="Pfam" id="PF00668">
    <property type="entry name" value="Condensation"/>
    <property type="match status" value="4"/>
</dbReference>
<dbReference type="InterPro" id="IPR023213">
    <property type="entry name" value="CAT-like_dom_sf"/>
</dbReference>
<dbReference type="InterPro" id="IPR009081">
    <property type="entry name" value="PP-bd_ACP"/>
</dbReference>
<protein>
    <recommendedName>
        <fullName evidence="4">Carrier domain-containing protein</fullName>
    </recommendedName>
</protein>
<dbReference type="InterPro" id="IPR020845">
    <property type="entry name" value="AMP-binding_CS"/>
</dbReference>
<dbReference type="EMBL" id="KV453842">
    <property type="protein sequence ID" value="ODV90028.1"/>
    <property type="molecule type" value="Genomic_DNA"/>
</dbReference>
<feature type="domain" description="Carrier" evidence="4">
    <location>
        <begin position="2801"/>
        <end position="2875"/>
    </location>
</feature>
<dbReference type="PROSITE" id="PS50075">
    <property type="entry name" value="CARRIER"/>
    <property type="match status" value="2"/>
</dbReference>
<dbReference type="PROSITE" id="PS00455">
    <property type="entry name" value="AMP_BINDING"/>
    <property type="match status" value="2"/>
</dbReference>
<evidence type="ECO:0000256" key="3">
    <source>
        <dbReference type="ARBA" id="ARBA00022598"/>
    </source>
</evidence>
<dbReference type="FunFam" id="3.30.300.30:FF:000033">
    <property type="entry name" value="Nonribosomal siderophore peptide synthase SidC"/>
    <property type="match status" value="1"/>
</dbReference>
<dbReference type="InterPro" id="IPR042099">
    <property type="entry name" value="ANL_N_sf"/>
</dbReference>
<dbReference type="CDD" id="cd05918">
    <property type="entry name" value="A_NRPS_SidN3_like"/>
    <property type="match status" value="1"/>
</dbReference>
<dbReference type="Gene3D" id="3.30.559.10">
    <property type="entry name" value="Chloramphenicol acetyltransferase-like domain"/>
    <property type="match status" value="6"/>
</dbReference>
<evidence type="ECO:0000313" key="6">
    <source>
        <dbReference type="Proteomes" id="UP000095023"/>
    </source>
</evidence>
<sequence length="4853" mass="542901">MSSNCTSFPSLVSSWDRKAPSWTASSRARSIAADRSAVLTAWSQLLRRHTYFDDSSFIEYYSNKYYYCTSCHDSHSVTESPIANLPSRGWTCVSWNSEIVHSGSHLTLNVSADSVWLSSSSEIVTELLINDLLDQFLFLYGQQTSPVLSIVNANPPILPFEDLVHSKILANRSSDIAYKHLWHDHSLFQLSFSDLNAIASSLAVLIPENCATPIPIMIPQCPAYYLSLLATLHSGLAFCPIRTDSPQKRVHFICNDVKATAAFCTPAYRSLFPSHIHIIELDETLNDFQRFLTKRASTIAKPVSPDSCAYVMYTSGSTGDPKGVQVSHKNIVQTFIGHNSFVPAFKVMLNFAAPTFDVSVFEILYPLWKDRTLASCDRSLLLTDLENIINTLEIDAVELTPTVASMLDAKKVPNLKALLTIGEKLNDKVISEFGDSCLYNCYGPTEATVQCIATSKPVLKESSGSEIGTVLPAVGALIIDPNDLAILPLPLGWVGELAILGPQVSMGYLNRPQLNAEAFICHPTYGMVYRTGDLCRLGEHEHIMYKRRKNEDQVKLRGQRIELGEIESALNLSMKGLKLMENCNGISAVSVIDGNLYAIVETHDTATIASRISKILPSYMIPSKLITGKVSLLPSGKLDRKGVLATLEQMISASNGDHSEENESYEDPIWSLVSSEAYKLGGVFPTKRNTLIACGIDSIRTIRLARQLKSHGIPISSFATLFSCNTFDDLYCLLKSSDLKIADVSSIHSDHCSPIQMGLLLQTVSDETLYWNVCSFKVSLSYAVSDVIRAILQIFNANSIFRTAFNVSLDDFSIQRIVHATFPKEYINVVDIQDADSAVQSTLYYLRGQNFDCGPAARIILSKGTEYYRLELIAHHALHDGWSLELFVSDLTSILSDVEVPIRPQYNELLLSELHKVADDFYWESLMKGYSSNLHFKNLPTGQHLNNRFSTVTYPLADNLVKTLAMASNELQTSRQVLYYYAWWRVMTLHYQVTDLALAIVATGRNIPIPDIDSIYGPFVAVLPLRYTAHDDTDIFSSIRQVHIQCQEMRLRYRPSTRISYIMQNLDILLAWQENILGADSELVSLVSSNDHVEYPLFVEAMVFEGQLSNKITFNQEALSRETIMQFVDSFHTVLLDICEICSGSLTPNAANTLKKNKGRASPAISSPTLTKVSAQRNSNGSGISEARSHTSLQYKRQYTIKIVSEALDLKRKTLDYHVPLKYLGFSSFSAVFVVRKLRHKGIANLSLLDVLRAESCQNIIDLVLGSSAPTSFKLPSIPLKKDLFCRESSALAYDTTCHTFSDDECIETIYPLTSIQKAMLARYLINSRVYINKAVLTFDEPVRLSRYIDALECVCAIFTVLRSKFAVYNDVINPFLQIVYKQRSLKILSSDMFSFSEWDFMEYPLVFVSKCSLVPDTTVDELVCYFHHSLLDAGSFHRVIDTINLILSDIELPAIDDEYVPALNLVLHLDNMKHLEPYALIADRLYPSLIEKCKYAQISSSNNELIHSIEFSIDKHIVDTALGHLSVSLTDISIFLWTCVLQQTLDQKHVTFGLAHSLDYLSEEISSPVGCFMNMLSLSTEINMGQSIPDFCDSVNKQISELLAAFPVSKNTLQQYLAVSDLYDTAVIVQPPRDLMHPVNVNSIEGITDLKALFEVEPLENNVKFTLQLDSSVGLGFLCEIVKQFTVRFFGLWFMKVNTKDLSTVFGSLIERSAPDVSIHVSTVPTAPSIENNGSIADNQVYRDIFHAMDGMSKLSNEYITPEVTFKELGIDSISMVSLFSRLKVSYSNIMPNTVLSAKTISELCSLVSQSSSLLVHDRRISDDLSDVIVEETESYLSYATHSVSQGLLYDFLKSEGRFGYALFNCSLKLAHESTALANGHLLDSLFQLCELHPILRTGFQFGERINEPLFRVSKALSRTDIASLIRWVTFTDENLDSELLEVYSSINENLSGPQWRILADRTCSNPLKFVWYINHAIMDAHSFSLILQDFSRLDQKLVEKEYNIGRGAKYFSEHFDRQIDSADAFEWWKEYLKPDSFTVFPALTPTFKQNGFDQVSRSLDIDVSRLSSVSSGIPASAILATSWALTLGHLLGTDLVCFGYLQNFRSSAVILDNCELPCFKVLPFVLSLEGHYIEIFQRASDNLSSLADHGRDSLSHALKRTGLGSEVLFDTLLAIQIDQILGQDAFSAQSSFQCHSSSSRDKFPVSVELSLRASGSIKCNIFFSMEKLSEDNANVIMSIFENIVKHIVAKPNALGLAVFPELPLSIVPPRIKSYVTPFTYLPGLLLDSFTAKENEVALEMVYDFSEKSVVMEYWTYRQLYLESLKVANFLISLELPRNTPIALCFERCPYASFAMVGVLLAGHAIVPLDAKAPAERKNIYENLSDLGVSVVNIEADQNVLRSSTTVPTVDARLNDICYILYTSGSTGNPKGCIISNENAVQGLLAFEDQFRSRTTSESRLLAFASYHFDVSILEHFWSWMTGITLVTCSHDLILRDLSETLKILKISHVDLTPSLASTLSPAGLRILQNGIFITGGEMLKREILENWGSFGCIYNAYGPTEATIGVSIRKHVPCGANPNNVGFPFANVGLLILKPGTTEAVPQTAIGEVCLFGPLVGQGYVNRVSETEKSFVQLDLADSIVYRTGDMGRILADNSLCITGRIDSQIKLRGQRLEASEVESVIKSSRDDVSAVCVQTVRKGSSDQLVAYIVLGPAKSRDSEILSMNRELTLIADYVKDVCSKALPPYMIPSFVVFLTRLPITRNNKTDNKLLKEMFRSLDSSFFSASENMPSNNDSFTFTDTEAIILECLSSLLDISTQSVASPTVSLFELGLDSILAIALANRLKPHLKNASVSVIMSNPRLCDLSAALTSDTGFSEVENIDIEVKEFDLKLNNDLNVDCLLRCSAIQESILAHYFISDSSGYCTLFEYSLHESIDPEKLTQVFSILAERCEILRSGFAVTSTGPVRVVYKHYIPSVSFVELSQGEVNRFPGFSNLELPPYRIEIVQYSNSKRSLRIYLFHGLFDAGTMQLLEQRLCGLYHDLNYEFHDTYQTALRSALSYNIHESKKFWSAYLAHTPLLAFKNFAAAGENAEFLTSTVDVDISLLRKKAKGFSTTANIMLHAIWALYLGILCNGRMVSYGTIFSGRHGERVSNAEEACGPLFNILPVAIGSLDGASLASLCSRVHNYMSSCYPFYATKPADIKKWAGIDINLRLFDILFTVVPDHKVPVELSIWNKRQSVSFSSTFPLAVEIYIGEALEMTISINLSLCDRKTGNIILNDFTALLKQILRCESIKTLDVSLPNSKGLLSPLLTISHSADQTKTGSYSERDEEELSTNLSPSLIKIIQATTECPETIGPATTLVSLGLDSLSLVTICTRIRRVLSINIPLKEALAFKVLADFQRYLNAHYDSGSVPGETLAKRLSLLDKIPCTLMQAFMVSEMRKSLNNNYVTYVTFSLKGGIDIGRLEYSWRNVINANSILRTSISEYGYDDLEIYSSGYYLKVGAKFSENTSIFRRVYCSADNIEWFRSSLIKSERNVFLDDAPLLTLWLIDTGECYYLHLRMCHVIYDAISWNLMFSEVEKYYYNTCEAYTLPDYSSLLARILTENASIVGTEALDHYANARVTSFPKLAKIDTNPQANHYKVNMISAISSTTLKDFARVSEVSIQAIAYCCWSVLLKTICCESTEQFSPIFMTVLANRTTEEEMNTMFPAMKSTVLYGATGGTIKSMLCFMEKLVDVTRQGNIDIRETVKKCSTDHSAEVDTLFLYQAPVSEKQAESSLWTESFSSSEVQYPVAAEMQIVGRQLMWRMSANASYLTESDLNVLVRQLDTVLHNIVSVDENLGVKSLTDYDTSLLSISTPVEIGQNQNSIIHFDTMNEHRNETACVEISSALGCEDLHSFGAIIQEVELISKNINIAVTNKQVNRIIIICSSVYRQCILSLALFQSSVEDIFIADETYNFSDIDFLDDSCLFVTDSLQICELLNQRVLKYTNLLHDSESIIPAPQLRNLNQKFYIAPPGHDFSQISPVTSSDLIATIKELRSSFCEIDVKVGLPLELKILTTLAMWTTGITVLHAPWKFDPLILNELILNYDVKAIVCSSEVSACLKFANMQQLNFLICDNKLPYAWQLYRLQASMRHSIWLHHGLNQWPTLFGNVTSEQCNWVYLNSVSPKPYSIRSSDGQIMPLFAKGKLFHNSLPLDWNFRMTSRSLVARTEESVEISVPAMLLSSLSDLDSMCCLIDEHCDELFIYYTLRNDKDDLDEIIDAMNEVLISMSGLVLKRVPKKVSYCLVDFIAPLPGGYDFDYMSRNYESQEVYLYDLVCSFNKSERRYWDFKLKSLIAAVIPEFCLTDMTDNVSVFDLGLDSIRILKLASKLTADDCPVSAGELIGCRYVTKMVSLAHSRYLENPAMSNTVLPAAKDAFAQLATSCNLNTFCSHVLPLYAGQVYTLSGWEWSNHEVFLYKFEYFIKNIAPSALERAWNKLVCCRAILRTLICNSSSVRNPVVQGVLKQDEYIKGKPKFKNPFCEFEIIRSDSDGTTFSIVLHHALYDAWSLHGLLADLEKLCNNESVKDDNEATLVLASQRMFRASSSRLFWKQYLSGAYAASFMCFSGSPMARTGFFEELGLPRLRHVEKLVREKHVSLQAYITACIGRVLLHFSSSFEPQLSSDKGIIGLYYSGRFGQAISNLDATGIPTMNVLPLVVQTKKDVFNASSAIDDFLAEVSGKEFFDIQELKECADITGPLICVTVNFLPEILGSSHSPIKHLRTDVHRLNYRNGNDAAIPEFAHLNDLTGCEAIRMDLDIEIKIDRDRDALAVGLFSWEEVCNKQELKILTEKINEEVFKELHT</sequence>
<dbReference type="SMART" id="SM00823">
    <property type="entry name" value="PKS_PP"/>
    <property type="match status" value="3"/>
</dbReference>
<dbReference type="Gene3D" id="3.40.50.12780">
    <property type="entry name" value="N-terminal domain of ligase-like"/>
    <property type="match status" value="2"/>
</dbReference>
<evidence type="ECO:0000259" key="4">
    <source>
        <dbReference type="PROSITE" id="PS50075"/>
    </source>
</evidence>
<gene>
    <name evidence="5" type="ORF">CANCADRAFT_1757</name>
</gene>
<dbReference type="InterPro" id="IPR025110">
    <property type="entry name" value="AMP-bd_C"/>
</dbReference>
<keyword evidence="3" id="KW-0436">Ligase</keyword>
<dbReference type="Pfam" id="PF00550">
    <property type="entry name" value="PP-binding"/>
    <property type="match status" value="2"/>
</dbReference>
<organism evidence="5 6">
    <name type="scientific">Tortispora caseinolytica NRRL Y-17796</name>
    <dbReference type="NCBI Taxonomy" id="767744"/>
    <lineage>
        <taxon>Eukaryota</taxon>
        <taxon>Fungi</taxon>
        <taxon>Dikarya</taxon>
        <taxon>Ascomycota</taxon>
        <taxon>Saccharomycotina</taxon>
        <taxon>Trigonopsidomycetes</taxon>
        <taxon>Trigonopsidales</taxon>
        <taxon>Trigonopsidaceae</taxon>
        <taxon>Tortispora</taxon>
    </lineage>
</organism>
<dbReference type="PANTHER" id="PTHR45527:SF1">
    <property type="entry name" value="FATTY ACID SYNTHASE"/>
    <property type="match status" value="1"/>
</dbReference>
<dbReference type="PANTHER" id="PTHR45527">
    <property type="entry name" value="NONRIBOSOMAL PEPTIDE SYNTHETASE"/>
    <property type="match status" value="1"/>
</dbReference>
<proteinExistence type="predicted"/>
<keyword evidence="1" id="KW-0596">Phosphopantetheine</keyword>
<dbReference type="GO" id="GO:0043041">
    <property type="term" value="P:amino acid activation for nonribosomal peptide biosynthetic process"/>
    <property type="evidence" value="ECO:0007669"/>
    <property type="project" value="TreeGrafter"/>
</dbReference>
<dbReference type="SUPFAM" id="SSF56801">
    <property type="entry name" value="Acetyl-CoA synthetase-like"/>
    <property type="match status" value="2"/>
</dbReference>
<dbReference type="InterPro" id="IPR020806">
    <property type="entry name" value="PKS_PP-bd"/>
</dbReference>
<dbReference type="Proteomes" id="UP000095023">
    <property type="component" value="Unassembled WGS sequence"/>
</dbReference>
<name>A0A1E4TEB9_9ASCO</name>
<dbReference type="GO" id="GO:0005737">
    <property type="term" value="C:cytoplasm"/>
    <property type="evidence" value="ECO:0007669"/>
    <property type="project" value="TreeGrafter"/>
</dbReference>
<reference evidence="6" key="1">
    <citation type="submission" date="2016-02" db="EMBL/GenBank/DDBJ databases">
        <title>Comparative genomics of biotechnologically important yeasts.</title>
        <authorList>
            <consortium name="DOE Joint Genome Institute"/>
            <person name="Riley R."/>
            <person name="Haridas S."/>
            <person name="Wolfe K.H."/>
            <person name="Lopes M.R."/>
            <person name="Hittinger C.T."/>
            <person name="Goker M."/>
            <person name="Salamov A."/>
            <person name="Wisecaver J."/>
            <person name="Long T.M."/>
            <person name="Aerts A.L."/>
            <person name="Barry K."/>
            <person name="Choi C."/>
            <person name="Clum A."/>
            <person name="Coughlan A.Y."/>
            <person name="Deshpande S."/>
            <person name="Douglass A.P."/>
            <person name="Hanson S.J."/>
            <person name="Klenk H.-P."/>
            <person name="Labutti K."/>
            <person name="Lapidus A."/>
            <person name="Lindquist E."/>
            <person name="Lipzen A."/>
            <person name="Meier-Kolthoff J.P."/>
            <person name="Ohm R.A."/>
            <person name="Otillar R.P."/>
            <person name="Pangilinan J."/>
            <person name="Peng Y."/>
            <person name="Rokas A."/>
            <person name="Rosa C.A."/>
            <person name="Scheuner C."/>
            <person name="Sibirny A.A."/>
            <person name="Slot J.C."/>
            <person name="Stielow J.B."/>
            <person name="Sun H."/>
            <person name="Kurtzman C.P."/>
            <person name="Blackwell M."/>
            <person name="Jeffries T.W."/>
            <person name="Grigoriev I.V."/>
        </authorList>
    </citation>
    <scope>NUCLEOTIDE SEQUENCE [LARGE SCALE GENOMIC DNA]</scope>
    <source>
        <strain evidence="6">NRRL Y-17796</strain>
    </source>
</reference>
<dbReference type="Gene3D" id="1.10.1200.10">
    <property type="entry name" value="ACP-like"/>
    <property type="match status" value="3"/>
</dbReference>
<dbReference type="InterPro" id="IPR045851">
    <property type="entry name" value="AMP-bd_C_sf"/>
</dbReference>
<accession>A0A1E4TEB9</accession>
<dbReference type="InterPro" id="IPR000873">
    <property type="entry name" value="AMP-dep_synth/lig_dom"/>
</dbReference>
<dbReference type="GO" id="GO:0016874">
    <property type="term" value="F:ligase activity"/>
    <property type="evidence" value="ECO:0007669"/>
    <property type="project" value="UniProtKB-KW"/>
</dbReference>
<dbReference type="GO" id="GO:0010106">
    <property type="term" value="P:cellular response to iron ion starvation"/>
    <property type="evidence" value="ECO:0007669"/>
    <property type="project" value="UniProtKB-ARBA"/>
</dbReference>
<dbReference type="Gene3D" id="3.30.300.30">
    <property type="match status" value="2"/>
</dbReference>
<dbReference type="InterPro" id="IPR006162">
    <property type="entry name" value="Ppantetheine_attach_site"/>
</dbReference>
<dbReference type="InterPro" id="IPR001242">
    <property type="entry name" value="Condensation_dom"/>
</dbReference>
<dbReference type="Gene3D" id="3.30.559.30">
    <property type="entry name" value="Nonribosomal peptide synthetase, condensation domain"/>
    <property type="match status" value="5"/>
</dbReference>